<dbReference type="KEGG" id="pty:JWV26_08635"/>
<reference evidence="1 2" key="1">
    <citation type="submission" date="2021-02" db="EMBL/GenBank/DDBJ databases">
        <title>Whole genome sequencing of Pseudomonas alcaliphila strain SM2.</title>
        <authorList>
            <person name="Alshamsi M.S."/>
            <person name="Sudalaimuthuasari N."/>
            <person name="Kundu B."/>
            <person name="AlMaskari R.S."/>
            <person name="Elmahi Y."/>
            <person name="Mundra S."/>
            <person name="Chandran S."/>
            <person name="Malik S."/>
            <person name="Hazzouri K.M."/>
            <person name="Amiri K.M.A."/>
        </authorList>
    </citation>
    <scope>NUCLEOTIDE SEQUENCE [LARGE SCALE GENOMIC DNA]</scope>
    <source>
        <strain evidence="1 2">SM2</strain>
    </source>
</reference>
<name>A0ABD7E374_9GAMM</name>
<evidence type="ECO:0000313" key="1">
    <source>
        <dbReference type="EMBL" id="QSL94407.1"/>
    </source>
</evidence>
<dbReference type="EMBL" id="CP070505">
    <property type="protein sequence ID" value="QSL94407.1"/>
    <property type="molecule type" value="Genomic_DNA"/>
</dbReference>
<protein>
    <recommendedName>
        <fullName evidence="3">WYL domain-containing protein</fullName>
    </recommendedName>
</protein>
<evidence type="ECO:0000313" key="2">
    <source>
        <dbReference type="Proteomes" id="UP000663658"/>
    </source>
</evidence>
<dbReference type="RefSeq" id="WP_125881319.1">
    <property type="nucleotide sequence ID" value="NZ_CP070505.1"/>
</dbReference>
<proteinExistence type="predicted"/>
<dbReference type="Proteomes" id="UP000663658">
    <property type="component" value="Chromosome"/>
</dbReference>
<sequence>MREILAQAINERRYIAFTYSGLQREAQPAAVGISHAGNPVLRCYQTAGGHITPGHEWDFCELSKIVGLKVLDKTFSSNPPSYKKGDKGMSQIFAEL</sequence>
<accession>A0ABD7E374</accession>
<dbReference type="AlphaFoldDB" id="A0ABD7E374"/>
<organism evidence="1 2">
    <name type="scientific">Ectopseudomonas toyotomiensis</name>
    <dbReference type="NCBI Taxonomy" id="554344"/>
    <lineage>
        <taxon>Bacteria</taxon>
        <taxon>Pseudomonadati</taxon>
        <taxon>Pseudomonadota</taxon>
        <taxon>Gammaproteobacteria</taxon>
        <taxon>Pseudomonadales</taxon>
        <taxon>Pseudomonadaceae</taxon>
        <taxon>Ectopseudomonas</taxon>
    </lineage>
</organism>
<gene>
    <name evidence="1" type="ORF">JWV26_08635</name>
</gene>
<evidence type="ECO:0008006" key="3">
    <source>
        <dbReference type="Google" id="ProtNLM"/>
    </source>
</evidence>